<proteinExistence type="predicted"/>
<dbReference type="InterPro" id="IPR011051">
    <property type="entry name" value="RmlC_Cupin_sf"/>
</dbReference>
<dbReference type="RefSeq" id="WP_096440353.1">
    <property type="nucleotide sequence ID" value="NZ_AP018164.1"/>
</dbReference>
<organism evidence="1 2">
    <name type="scientific">Mycobacterium shigaense</name>
    <dbReference type="NCBI Taxonomy" id="722731"/>
    <lineage>
        <taxon>Bacteria</taxon>
        <taxon>Bacillati</taxon>
        <taxon>Actinomycetota</taxon>
        <taxon>Actinomycetes</taxon>
        <taxon>Mycobacteriales</taxon>
        <taxon>Mycobacteriaceae</taxon>
        <taxon>Mycobacterium</taxon>
        <taxon>Mycobacterium simiae complex</taxon>
    </lineage>
</organism>
<dbReference type="Gene3D" id="2.60.120.10">
    <property type="entry name" value="Jelly Rolls"/>
    <property type="match status" value="1"/>
</dbReference>
<sequence length="182" mass="19826">MVTRGPNRRSLLAATPLLLAAIAAGDRDGDIGTVPLAPPPETGPDPRETFVQPYDQIDFAPWGNLPPHSGEMAKLYGDFDKPGPYLVLMKWNPGWFSAPHTYATDRIQVVVFGTWFVNSGNEFQPQDALPVGPGGYVRRTARTPHYDGVPANQPDPAVIAVFGVGPMEQRLVDPGQPSWRQV</sequence>
<keyword evidence="2" id="KW-1185">Reference proteome</keyword>
<gene>
    <name evidence="1" type="ORF">MSG_02751</name>
</gene>
<dbReference type="KEGG" id="mshg:MSG_02751"/>
<dbReference type="SUPFAM" id="SSF51182">
    <property type="entry name" value="RmlC-like cupins"/>
    <property type="match status" value="1"/>
</dbReference>
<dbReference type="OrthoDB" id="1433532at2"/>
<dbReference type="EMBL" id="AP018164">
    <property type="protein sequence ID" value="BAX92895.1"/>
    <property type="molecule type" value="Genomic_DNA"/>
</dbReference>
<protein>
    <submittedName>
        <fullName evidence="1">Uncharacterized protein</fullName>
    </submittedName>
</protein>
<reference evidence="2" key="1">
    <citation type="submission" date="2017-06" db="EMBL/GenBank/DDBJ databases">
        <title>Complete Genome Sequence of Mycobacterium shigaense.</title>
        <authorList>
            <person name="Fukano H."/>
            <person name="Yoshida M."/>
            <person name="Kazumi Y."/>
            <person name="Ogura Y."/>
            <person name="Mitarai S."/>
            <person name="Hayashi T."/>
            <person name="Hoshino Y."/>
        </authorList>
    </citation>
    <scope>NUCLEOTIDE SEQUENCE [LARGE SCALE GENOMIC DNA]</scope>
    <source>
        <strain evidence="2">UN-152</strain>
    </source>
</reference>
<dbReference type="InterPro" id="IPR014710">
    <property type="entry name" value="RmlC-like_jellyroll"/>
</dbReference>
<name>A0A1Z4EIU1_9MYCO</name>
<dbReference type="Proteomes" id="UP000217736">
    <property type="component" value="Chromosome"/>
</dbReference>
<dbReference type="AlphaFoldDB" id="A0A1Z4EIU1"/>
<evidence type="ECO:0000313" key="2">
    <source>
        <dbReference type="Proteomes" id="UP000217736"/>
    </source>
</evidence>
<accession>A0A1Z4EIU1</accession>
<evidence type="ECO:0000313" key="1">
    <source>
        <dbReference type="EMBL" id="BAX92895.1"/>
    </source>
</evidence>